<dbReference type="Proteomes" id="UP000027222">
    <property type="component" value="Unassembled WGS sequence"/>
</dbReference>
<dbReference type="PANTHER" id="PTHR19959:SF119">
    <property type="entry name" value="FUNGAL LIPASE-LIKE DOMAIN-CONTAINING PROTEIN"/>
    <property type="match status" value="1"/>
</dbReference>
<dbReference type="STRING" id="685588.A0A067T5A9"/>
<gene>
    <name evidence="3" type="ORF">GALMADRAFT_70977</name>
</gene>
<dbReference type="OrthoDB" id="9991317at2759"/>
<dbReference type="Pfam" id="PF12770">
    <property type="entry name" value="CHAT"/>
    <property type="match status" value="1"/>
</dbReference>
<feature type="region of interest" description="Disordered" evidence="1">
    <location>
        <begin position="671"/>
        <end position="691"/>
    </location>
</feature>
<evidence type="ECO:0000259" key="2">
    <source>
        <dbReference type="Pfam" id="PF12770"/>
    </source>
</evidence>
<sequence>MATFAEPAKLVYAFSFAQPDSAPQKPGLLKVCGDWYLQRFISTKSQDDIDKAIKAHELAAQLVPEDDSRLGEFLYSAGVSYRGRYQEFGVLQDLNEAIASTEAAVNTASDDHADKAKWLNDLGIAHRLRFRRTANPADISDAVLDHQNAIQLVPDGHESVPAFLSRLGSAYMIRFQSTGMIRDISEAITAHQKAVHLTPNNDAEISYRLTDLGTAYTLRFMFDPKGNVIDLSAATTAHQKAVDFAPKGHENLPLMLNNLGKSLASLYDCTRNDSDLSRAIAVQQEAVNLTPGDHPDRPAWLNNLGELLLRRSQSKGDLGDVSMAIAIQQKAIELTPNGHARILSHLLSLSNSLMYRSQHTTDPKHIDESISTHQKALELMPEGHPDKSSLLVCQGRSLLLRFERNGDLRDLENTISNLRLAASYSFGRPSVRLEAAKTWANLCQKHDPPQSLEAYDVAIQLVSLVAGVEHTIEKRHEKLTDISTLSVAAASTAVSLGMYETALEWLEQGRCIVWSQINSLRSPLDDLREYDEALADRLYRISRSLESAGSRASSIGIDTTMSQRISLQDEVNNHVNLAQEWEELLEKVRNIPRFRNFLRPKPCADLLKDVPDTGPVVVVIVHKERCDALALIAGADTPLHIPLEGFSHRRAEELHRLLSLYLSSNGVRMRGMEPKAEEQPKDNSEPENRGMKYETTASEKGSVIHEVLHDLWLYVVKPVLDGLALSDSTPDPSRIWWCATGPLAFLPIHGAGVYPQGRNKQMSRTCLSNFVISSYTPTVSALLERTKSCQQLKVDRNLSKLLMVSQPNTPRLPSIPGTKKEVRAIETMLRTHDHIFIWLDGDAASKSRVSTEMEAHSWVHFACHAIQETGNPLQSGFYLNDDKLELSEIIQKKLPKADFAFLSACQTSTGDEKLSEEAVHLAAGMMAAGYRGVVATMWSIQDRHGPKIAADFYARLLSCDMPEDGKGLDSSIAAQALHYATQQIRKTLGDSEASLLVWVPYIHMGL</sequence>
<dbReference type="SUPFAM" id="SSF81901">
    <property type="entry name" value="HCP-like"/>
    <property type="match status" value="1"/>
</dbReference>
<dbReference type="PANTHER" id="PTHR19959">
    <property type="entry name" value="KINESIN LIGHT CHAIN"/>
    <property type="match status" value="1"/>
</dbReference>
<proteinExistence type="predicted"/>
<reference evidence="4" key="1">
    <citation type="journal article" date="2014" name="Proc. Natl. Acad. Sci. U.S.A.">
        <title>Extensive sampling of basidiomycete genomes demonstrates inadequacy of the white-rot/brown-rot paradigm for wood decay fungi.</title>
        <authorList>
            <person name="Riley R."/>
            <person name="Salamov A.A."/>
            <person name="Brown D.W."/>
            <person name="Nagy L.G."/>
            <person name="Floudas D."/>
            <person name="Held B.W."/>
            <person name="Levasseur A."/>
            <person name="Lombard V."/>
            <person name="Morin E."/>
            <person name="Otillar R."/>
            <person name="Lindquist E.A."/>
            <person name="Sun H."/>
            <person name="LaButti K.M."/>
            <person name="Schmutz J."/>
            <person name="Jabbour D."/>
            <person name="Luo H."/>
            <person name="Baker S.E."/>
            <person name="Pisabarro A.G."/>
            <person name="Walton J.D."/>
            <person name="Blanchette R.A."/>
            <person name="Henrissat B."/>
            <person name="Martin F."/>
            <person name="Cullen D."/>
            <person name="Hibbett D.S."/>
            <person name="Grigoriev I.V."/>
        </authorList>
    </citation>
    <scope>NUCLEOTIDE SEQUENCE [LARGE SCALE GENOMIC DNA]</scope>
    <source>
        <strain evidence="4">CBS 339.88</strain>
    </source>
</reference>
<evidence type="ECO:0000256" key="1">
    <source>
        <dbReference type="SAM" id="MobiDB-lite"/>
    </source>
</evidence>
<dbReference type="EMBL" id="KL142383">
    <property type="protein sequence ID" value="KDR74208.1"/>
    <property type="molecule type" value="Genomic_DNA"/>
</dbReference>
<dbReference type="InterPro" id="IPR024983">
    <property type="entry name" value="CHAT_dom"/>
</dbReference>
<organism evidence="3 4">
    <name type="scientific">Galerina marginata (strain CBS 339.88)</name>
    <dbReference type="NCBI Taxonomy" id="685588"/>
    <lineage>
        <taxon>Eukaryota</taxon>
        <taxon>Fungi</taxon>
        <taxon>Dikarya</taxon>
        <taxon>Basidiomycota</taxon>
        <taxon>Agaricomycotina</taxon>
        <taxon>Agaricomycetes</taxon>
        <taxon>Agaricomycetidae</taxon>
        <taxon>Agaricales</taxon>
        <taxon>Agaricineae</taxon>
        <taxon>Strophariaceae</taxon>
        <taxon>Galerina</taxon>
    </lineage>
</organism>
<accession>A0A067T5A9</accession>
<dbReference type="InterPro" id="IPR011990">
    <property type="entry name" value="TPR-like_helical_dom_sf"/>
</dbReference>
<protein>
    <recommendedName>
        <fullName evidence="2">CHAT domain-containing protein</fullName>
    </recommendedName>
</protein>
<evidence type="ECO:0000313" key="4">
    <source>
        <dbReference type="Proteomes" id="UP000027222"/>
    </source>
</evidence>
<dbReference type="HOGENOM" id="CLU_001305_0_1_1"/>
<dbReference type="AlphaFoldDB" id="A0A067T5A9"/>
<name>A0A067T5A9_GALM3</name>
<feature type="domain" description="CHAT" evidence="2">
    <location>
        <begin position="706"/>
        <end position="1005"/>
    </location>
</feature>
<dbReference type="Gene3D" id="1.25.40.10">
    <property type="entry name" value="Tetratricopeptide repeat domain"/>
    <property type="match status" value="2"/>
</dbReference>
<evidence type="ECO:0000313" key="3">
    <source>
        <dbReference type="EMBL" id="KDR74208.1"/>
    </source>
</evidence>
<keyword evidence="4" id="KW-1185">Reference proteome</keyword>